<dbReference type="InterPro" id="IPR018631">
    <property type="entry name" value="AAA-ATPase-like_dom"/>
</dbReference>
<dbReference type="Proteomes" id="UP001152759">
    <property type="component" value="Unassembled WGS sequence"/>
</dbReference>
<gene>
    <name evidence="10" type="ORF">BEMITA_LOCUS50</name>
</gene>
<evidence type="ECO:0000256" key="1">
    <source>
        <dbReference type="ARBA" id="ARBA00004236"/>
    </source>
</evidence>
<feature type="transmembrane region" description="Helical" evidence="8">
    <location>
        <begin position="253"/>
        <end position="278"/>
    </location>
</feature>
<feature type="domain" description="AAA-ATPase-like" evidence="9">
    <location>
        <begin position="327"/>
        <end position="559"/>
    </location>
</feature>
<keyword evidence="6 8" id="KW-0472">Membrane</keyword>
<proteinExistence type="inferred from homology"/>
<keyword evidence="5 8" id="KW-1133">Transmembrane helix</keyword>
<evidence type="ECO:0000256" key="8">
    <source>
        <dbReference type="SAM" id="Phobius"/>
    </source>
</evidence>
<comment type="subcellular location">
    <subcellularLocation>
        <location evidence="1">Cell membrane</location>
    </subcellularLocation>
</comment>
<evidence type="ECO:0000256" key="5">
    <source>
        <dbReference type="ARBA" id="ARBA00022989"/>
    </source>
</evidence>
<organism evidence="10 11">
    <name type="scientific">Bemisia tabaci</name>
    <name type="common">Sweetpotato whitefly</name>
    <name type="synonym">Aleurodes tabaci</name>
    <dbReference type="NCBI Taxonomy" id="7038"/>
    <lineage>
        <taxon>Eukaryota</taxon>
        <taxon>Metazoa</taxon>
        <taxon>Ecdysozoa</taxon>
        <taxon>Arthropoda</taxon>
        <taxon>Hexapoda</taxon>
        <taxon>Insecta</taxon>
        <taxon>Pterygota</taxon>
        <taxon>Neoptera</taxon>
        <taxon>Paraneoptera</taxon>
        <taxon>Hemiptera</taxon>
        <taxon>Sternorrhyncha</taxon>
        <taxon>Aleyrodoidea</taxon>
        <taxon>Aleyrodidae</taxon>
        <taxon>Aleyrodinae</taxon>
        <taxon>Bemisia</taxon>
    </lineage>
</organism>
<sequence>MMKVYSNETDLFHMKCCTRNMSCLALLKCIIRHGPIELCLIGRLPCFSSTCGSLQGSTEGLLYPQYLTPDRTFNLYRKAFCRTLPIEFYSEGTSDRGVKVYKYKFAKGVFDSPSVNANNKCYCKRDFAPCLPSGLSDLSPCYYNIPVAVSFPHFYQADPITMYKLKGLYPNKSLHESSITIQPELGVPITVDTKVQINLVMHNTKYIPRVKLFNNMTIPIFWLHLEVNGLPDSLNILIDLLLIVAPPIQTASILIFSLAGLALLTVASVGYVFSAGFLRNKSRMISNKPPILNGAWGVKYSPFAAEEDSEKFDEEDEGDVYNLDFAFIELRNKSTFIDRTKFINHFFERKESMVVHAPPRFGKTSILNMLEMFLEIPVDETGTVIQSYIFQKRRFFDTLRSCEKKDKRFCAAFISSHPVMYLDFAELETEDLESFCVSFRSIMCNLFGDHEYLGESPKLSQTERDIYDEERHPEGHPLLRNGTYAMGGLHLSRLLHKHFNRSCMVLIDNYDAPAAKLIVEGNKDDSMSQIFKILEDLMTGLFKDNEYVSHSLMTGVSSIGSVYTQHLNSLKYYSIFENATLSEFYGLKLKDVETLLKRCDLQALLEESQRTYEGYHSLSTNEKMYAIHSLLKFMEKRGKVMENRSLVEFMEEKGKVMGVNEPIPILLQLTELFKYSKFGETIEKTLEKITGIDRKLSLFTEQDIKNLHSLVSKPKNKLKKSVAIEHLILQFLQENGCYTIISKNDDACRADLIVPNLEIKKLLQRHLYTESFFREKFKVTKEKLKNYVSSIIKLDKTRKSFQCLLSAIRTLFEKVLPEEEHELRAPFYSIPKLMDTESFLQVDNEVLGPNNTTIDTLIVRKDKTLIIFEFRIDRDSSLTALSDVLAAEENLAYYDAEEQQGGVYNFNHEWVNVRAGPLYLDKSRFINHFYEKEELMVIHAPPRFGKTSNLELLQMFFEVPVDEAGTVLKFYVREKHQFFDELRCCRDGDRAFCQDHIASHPVIYLDFEELDVEDLETFSISMRLMISDLFRNHAYLANSPQLKRAERTIFDEDRHPDGHPLLRERTYANGGLHLSRLLHKHFNNSCVVLIDNYDAPASKFIIRGSKDNTMSEVFEILEVLMTGLLQDNKFVSHALLTGASSVGNVYTKHIKRLKYYSIFENTTLSEFYGLKLRDVEKLLRRYSRQAWFEDAQRTYDGYYSLAAKEKMYAIRSFSKFMEKRGRAKDFKPIPILLQLSELFKYNKFGETIEKTLQKVTSIGRKLSFFTEHDIKNLHHLVSKPKNRLDKSVSTEHLMLQFLQENGCYTIISKNDNLCSADLIVPNQEIKKLLGSLLYTGNYFVEKFKVTRKEMSNYANSIVKLNCSEESFQRLLSAIRALFEKVLPDSEREFRAPFHVIPRFKSCADLFLQVDNEVLGPNKTTIDTLIVRKDKTLIIFEFRFDRDSALIALSDVVSKKKYEVRTEEKPFNTILVGFYFNKIRNCSVSYLYNTFDIKKAVTMTVKME</sequence>
<keyword evidence="7" id="KW-0325">Glycoprotein</keyword>
<evidence type="ECO:0000256" key="4">
    <source>
        <dbReference type="ARBA" id="ARBA00022692"/>
    </source>
</evidence>
<name>A0AAI8UTU9_BEMTA</name>
<evidence type="ECO:0000313" key="11">
    <source>
        <dbReference type="Proteomes" id="UP001152759"/>
    </source>
</evidence>
<evidence type="ECO:0000259" key="9">
    <source>
        <dbReference type="Pfam" id="PF09820"/>
    </source>
</evidence>
<keyword evidence="11" id="KW-1185">Reference proteome</keyword>
<dbReference type="InterPro" id="IPR002159">
    <property type="entry name" value="CD36_fam"/>
</dbReference>
<dbReference type="PANTHER" id="PTHR34825">
    <property type="entry name" value="CONSERVED PROTEIN, WITH A WEAK D-GALACTARATE DEHYDRATASE/ALTRONATE HYDROLASE DOMAIN"/>
    <property type="match status" value="1"/>
</dbReference>
<evidence type="ECO:0000313" key="10">
    <source>
        <dbReference type="EMBL" id="CAH0746884.1"/>
    </source>
</evidence>
<comment type="caution">
    <text evidence="10">The sequence shown here is derived from an EMBL/GenBank/DDBJ whole genome shotgun (WGS) entry which is preliminary data.</text>
</comment>
<dbReference type="GO" id="GO:0005886">
    <property type="term" value="C:plasma membrane"/>
    <property type="evidence" value="ECO:0007669"/>
    <property type="project" value="UniProtKB-SubCell"/>
</dbReference>
<evidence type="ECO:0000256" key="6">
    <source>
        <dbReference type="ARBA" id="ARBA00023136"/>
    </source>
</evidence>
<dbReference type="EMBL" id="CAKKNF020000004">
    <property type="protein sequence ID" value="CAH0746884.1"/>
    <property type="molecule type" value="Genomic_DNA"/>
</dbReference>
<dbReference type="PRINTS" id="PR01609">
    <property type="entry name" value="CD36FAMILY"/>
</dbReference>
<feature type="domain" description="AAA-ATPase-like" evidence="9">
    <location>
        <begin position="915"/>
        <end position="1142"/>
    </location>
</feature>
<evidence type="ECO:0000256" key="2">
    <source>
        <dbReference type="ARBA" id="ARBA00010532"/>
    </source>
</evidence>
<evidence type="ECO:0000256" key="7">
    <source>
        <dbReference type="ARBA" id="ARBA00023180"/>
    </source>
</evidence>
<protein>
    <recommendedName>
        <fullName evidence="9">AAA-ATPase-like domain-containing protein</fullName>
    </recommendedName>
</protein>
<dbReference type="PANTHER" id="PTHR34825:SF1">
    <property type="entry name" value="AAA-ATPASE-LIKE DOMAIN-CONTAINING PROTEIN"/>
    <property type="match status" value="1"/>
</dbReference>
<dbReference type="Pfam" id="PF09820">
    <property type="entry name" value="AAA-ATPase_like"/>
    <property type="match status" value="2"/>
</dbReference>
<dbReference type="Pfam" id="PF01130">
    <property type="entry name" value="CD36"/>
    <property type="match status" value="1"/>
</dbReference>
<reference evidence="10" key="1">
    <citation type="submission" date="2021-12" db="EMBL/GenBank/DDBJ databases">
        <authorList>
            <person name="King R."/>
        </authorList>
    </citation>
    <scope>NUCLEOTIDE SEQUENCE</scope>
</reference>
<comment type="similarity">
    <text evidence="2">Belongs to the CD36 family.</text>
</comment>
<accession>A0AAI8UTU9</accession>
<evidence type="ECO:0000256" key="3">
    <source>
        <dbReference type="ARBA" id="ARBA00022475"/>
    </source>
</evidence>
<keyword evidence="3" id="KW-1003">Cell membrane</keyword>
<keyword evidence="4 8" id="KW-0812">Transmembrane</keyword>